<evidence type="ECO:0000256" key="3">
    <source>
        <dbReference type="ARBA" id="ARBA00022851"/>
    </source>
</evidence>
<protein>
    <recommendedName>
        <fullName evidence="6">Metallothionein-like protein</fullName>
    </recommendedName>
</protein>
<dbReference type="Proteomes" id="UP001374584">
    <property type="component" value="Unassembled WGS sequence"/>
</dbReference>
<evidence type="ECO:0000256" key="2">
    <source>
        <dbReference type="ARBA" id="ARBA00022723"/>
    </source>
</evidence>
<dbReference type="PRINTS" id="PR00877">
    <property type="entry name" value="MTPLANTPEC"/>
</dbReference>
<comment type="similarity">
    <text evidence="1">Belongs to the metallothionein superfamily. Type 15 family.</text>
</comment>
<reference evidence="4 5" key="1">
    <citation type="submission" date="2024-01" db="EMBL/GenBank/DDBJ databases">
        <title>The genomes of 5 underutilized Papilionoideae crops provide insights into root nodulation and disease resistanc.</title>
        <authorList>
            <person name="Jiang F."/>
        </authorList>
    </citation>
    <scope>NUCLEOTIDE SEQUENCE [LARGE SCALE GENOMIC DNA]</scope>
    <source>
        <strain evidence="4">JINMINGXINNONG_FW02</strain>
        <tissue evidence="4">Leaves</tissue>
    </source>
</reference>
<dbReference type="PANTHER" id="PTHR48198">
    <property type="entry name" value="EC PROTEIN HOMOLOG"/>
    <property type="match status" value="1"/>
</dbReference>
<proteinExistence type="inferred from homology"/>
<evidence type="ECO:0008006" key="6">
    <source>
        <dbReference type="Google" id="ProtNLM"/>
    </source>
</evidence>
<accession>A0AAN9NHV9</accession>
<keyword evidence="2" id="KW-0479">Metal-binding</keyword>
<comment type="caution">
    <text evidence="4">The sequence shown here is derived from an EMBL/GenBank/DDBJ whole genome shotgun (WGS) entry which is preliminary data.</text>
</comment>
<dbReference type="Pfam" id="PF02068">
    <property type="entry name" value="Metallothio_PEC"/>
    <property type="match status" value="1"/>
</dbReference>
<dbReference type="InterPro" id="IPR000316">
    <property type="entry name" value="Metallthion_15"/>
</dbReference>
<gene>
    <name evidence="4" type="ORF">VNO80_06990</name>
</gene>
<keyword evidence="5" id="KW-1185">Reference proteome</keyword>
<dbReference type="GO" id="GO:0008270">
    <property type="term" value="F:zinc ion binding"/>
    <property type="evidence" value="ECO:0007669"/>
    <property type="project" value="InterPro"/>
</dbReference>
<evidence type="ECO:0000256" key="1">
    <source>
        <dbReference type="ARBA" id="ARBA00005802"/>
    </source>
</evidence>
<dbReference type="PANTHER" id="PTHR48198:SF1">
    <property type="entry name" value="METALLOTHIONEIN-LIKE PROTEIN 4A-RELATED"/>
    <property type="match status" value="1"/>
</dbReference>
<evidence type="ECO:0000313" key="4">
    <source>
        <dbReference type="EMBL" id="KAK7373575.1"/>
    </source>
</evidence>
<dbReference type="EMBL" id="JAYMYR010000003">
    <property type="protein sequence ID" value="KAK7373575.1"/>
    <property type="molecule type" value="Genomic_DNA"/>
</dbReference>
<evidence type="ECO:0000313" key="5">
    <source>
        <dbReference type="Proteomes" id="UP001374584"/>
    </source>
</evidence>
<dbReference type="AlphaFoldDB" id="A0AAN9NHV9"/>
<keyword evidence="3" id="KW-0480">Metal-thiolate cluster</keyword>
<organism evidence="4 5">
    <name type="scientific">Phaseolus coccineus</name>
    <name type="common">Scarlet runner bean</name>
    <name type="synonym">Phaseolus multiflorus</name>
    <dbReference type="NCBI Taxonomy" id="3886"/>
    <lineage>
        <taxon>Eukaryota</taxon>
        <taxon>Viridiplantae</taxon>
        <taxon>Streptophyta</taxon>
        <taxon>Embryophyta</taxon>
        <taxon>Tracheophyta</taxon>
        <taxon>Spermatophyta</taxon>
        <taxon>Magnoliopsida</taxon>
        <taxon>eudicotyledons</taxon>
        <taxon>Gunneridae</taxon>
        <taxon>Pentapetalae</taxon>
        <taxon>rosids</taxon>
        <taxon>fabids</taxon>
        <taxon>Fabales</taxon>
        <taxon>Fabaceae</taxon>
        <taxon>Papilionoideae</taxon>
        <taxon>50 kb inversion clade</taxon>
        <taxon>NPAAA clade</taxon>
        <taxon>indigoferoid/millettioid clade</taxon>
        <taxon>Phaseoleae</taxon>
        <taxon>Phaseolus</taxon>
    </lineage>
</organism>
<sequence>MSNTGGEAVRGMVACDDRCGCTVPCPGGSSCRCRSAGTTTGGGDHVTCRCGEHCGCNPCSCSKTAAAGSECRCGSGCACVSCRT</sequence>
<name>A0AAN9NHV9_PHACN</name>